<accession>A0A8K1CAA8</accession>
<evidence type="ECO:0000313" key="4">
    <source>
        <dbReference type="Proteomes" id="UP000794436"/>
    </source>
</evidence>
<sequence length="645" mass="71409">MGRRRITPPTNHGLNPAAANVPSVLAAAAAASHGANGARGKRALSSGNGNLTNHQRKIICEFYQKSGGVMSQKDLAQWTKHEFGLKKTPAQSTISGILRRQHEFINMSSLELGIKKRRVVQHPQLDNALANWVIQCAHRGITVQGDMTKEKAKHFAKMLGIPEDEQPEFSNGWLHSFQLRHNFSFRKFNGDAAQQHGVSNGMENKRVIKFTTLEALVEEAKKYELKNIFSMAEMGVLYNQSPVVGEDDTTEVDAVRAKKRLVGAFACNADASEKLQPLFISHHEQPKCFRKKSAEQHGLQYFWNGKAWVTGVIFSKWSQRLDFSMASQKRKILLIINEAPSHAVAHLELNHVVIYFLPEGMTTLNPMTSGILSTLKMRYRRHHLRHVIDRSDEGKKHVFGTNVLQAMHWACASWDEMSSETIERSWSMTQIVSDRLPLRPDLQINQEAATLEAELTHLLLFLRLKEPMPLMEFLNDDGKFETSVHEEFFEVVQAVDEVPDDDIDEDGDDPSTANLTLQEKLKAFRDVLQVLKDRNDSDDSALSAIRRVQDAIRNEARQDGTVTAASLEAAAAAVAADPSIASLASAMGLGGTNVADALSLHAASGLLVPLSMPMTSSVRSTQATALSSTTNDVSGLQDGDFHAVI</sequence>
<dbReference type="InterPro" id="IPR006600">
    <property type="entry name" value="HTH_CenpB_DNA-bd_dom"/>
</dbReference>
<comment type="caution">
    <text evidence="3">The sequence shown here is derived from an EMBL/GenBank/DDBJ whole genome shotgun (WGS) entry which is preliminary data.</text>
</comment>
<dbReference type="PANTHER" id="PTHR19303:SF73">
    <property type="entry name" value="PROTEIN PDC2"/>
    <property type="match status" value="1"/>
</dbReference>
<keyword evidence="4" id="KW-1185">Reference proteome</keyword>
<name>A0A8K1CAA8_PYTOL</name>
<dbReference type="Pfam" id="PF18107">
    <property type="entry name" value="HTH_ABP1_N"/>
    <property type="match status" value="1"/>
</dbReference>
<dbReference type="GO" id="GO:0003677">
    <property type="term" value="F:DNA binding"/>
    <property type="evidence" value="ECO:0007669"/>
    <property type="project" value="UniProtKB-KW"/>
</dbReference>
<protein>
    <recommendedName>
        <fullName evidence="2">HTH CENPB-type domain-containing protein</fullName>
    </recommendedName>
</protein>
<dbReference type="InterPro" id="IPR041188">
    <property type="entry name" value="HTH_ABP1_N"/>
</dbReference>
<dbReference type="Pfam" id="PF03184">
    <property type="entry name" value="DDE_1"/>
    <property type="match status" value="1"/>
</dbReference>
<dbReference type="Proteomes" id="UP000794436">
    <property type="component" value="Unassembled WGS sequence"/>
</dbReference>
<dbReference type="SUPFAM" id="SSF46689">
    <property type="entry name" value="Homeodomain-like"/>
    <property type="match status" value="1"/>
</dbReference>
<evidence type="ECO:0000259" key="2">
    <source>
        <dbReference type="PROSITE" id="PS51253"/>
    </source>
</evidence>
<organism evidence="3 4">
    <name type="scientific">Pythium oligandrum</name>
    <name type="common">Mycoparasitic fungus</name>
    <dbReference type="NCBI Taxonomy" id="41045"/>
    <lineage>
        <taxon>Eukaryota</taxon>
        <taxon>Sar</taxon>
        <taxon>Stramenopiles</taxon>
        <taxon>Oomycota</taxon>
        <taxon>Peronosporomycetes</taxon>
        <taxon>Pythiales</taxon>
        <taxon>Pythiaceae</taxon>
        <taxon>Pythium</taxon>
    </lineage>
</organism>
<feature type="domain" description="HTH CENPB-type" evidence="2">
    <location>
        <begin position="113"/>
        <end position="187"/>
    </location>
</feature>
<dbReference type="EMBL" id="SPLM01000109">
    <property type="protein sequence ID" value="TMW59467.1"/>
    <property type="molecule type" value="Genomic_DNA"/>
</dbReference>
<dbReference type="GO" id="GO:0005634">
    <property type="term" value="C:nucleus"/>
    <property type="evidence" value="ECO:0007669"/>
    <property type="project" value="TreeGrafter"/>
</dbReference>
<dbReference type="AlphaFoldDB" id="A0A8K1CAA8"/>
<gene>
    <name evidence="3" type="ORF">Poli38472_004536</name>
</gene>
<reference evidence="3" key="1">
    <citation type="submission" date="2019-03" db="EMBL/GenBank/DDBJ databases">
        <title>Long read genome sequence of the mycoparasitic Pythium oligandrum ATCC 38472 isolated from sugarbeet rhizosphere.</title>
        <authorList>
            <person name="Gaulin E."/>
        </authorList>
    </citation>
    <scope>NUCLEOTIDE SEQUENCE</scope>
    <source>
        <strain evidence="3">ATCC 38472_TT</strain>
    </source>
</reference>
<dbReference type="InterPro" id="IPR004875">
    <property type="entry name" value="DDE_SF_endonuclease_dom"/>
</dbReference>
<dbReference type="OrthoDB" id="2433378at2759"/>
<dbReference type="InterPro" id="IPR009057">
    <property type="entry name" value="Homeodomain-like_sf"/>
</dbReference>
<dbReference type="PROSITE" id="PS51253">
    <property type="entry name" value="HTH_CENPB"/>
    <property type="match status" value="1"/>
</dbReference>
<dbReference type="PANTHER" id="PTHR19303">
    <property type="entry name" value="TRANSPOSON"/>
    <property type="match status" value="1"/>
</dbReference>
<evidence type="ECO:0000313" key="3">
    <source>
        <dbReference type="EMBL" id="TMW59467.1"/>
    </source>
</evidence>
<keyword evidence="1" id="KW-0238">DNA-binding</keyword>
<dbReference type="InterPro" id="IPR050863">
    <property type="entry name" value="CenT-Element_Derived"/>
</dbReference>
<proteinExistence type="predicted"/>
<evidence type="ECO:0000256" key="1">
    <source>
        <dbReference type="ARBA" id="ARBA00023125"/>
    </source>
</evidence>
<dbReference type="Gene3D" id="1.10.10.60">
    <property type="entry name" value="Homeodomain-like"/>
    <property type="match status" value="2"/>
</dbReference>
<dbReference type="SMART" id="SM00674">
    <property type="entry name" value="CENPB"/>
    <property type="match status" value="1"/>
</dbReference>
<dbReference type="Pfam" id="PF03221">
    <property type="entry name" value="HTH_Tnp_Tc5"/>
    <property type="match status" value="1"/>
</dbReference>